<dbReference type="Pfam" id="PF00005">
    <property type="entry name" value="ABC_tran"/>
    <property type="match status" value="1"/>
</dbReference>
<keyword evidence="1" id="KW-0813">Transport</keyword>
<keyword evidence="6" id="KW-1185">Reference proteome</keyword>
<dbReference type="Gene3D" id="3.40.50.300">
    <property type="entry name" value="P-loop containing nucleotide triphosphate hydrolases"/>
    <property type="match status" value="1"/>
</dbReference>
<dbReference type="InterPro" id="IPR051782">
    <property type="entry name" value="ABC_Transporter_VariousFunc"/>
</dbReference>
<dbReference type="GO" id="GO:0016887">
    <property type="term" value="F:ATP hydrolysis activity"/>
    <property type="evidence" value="ECO:0007669"/>
    <property type="project" value="InterPro"/>
</dbReference>
<dbReference type="CDD" id="cd03230">
    <property type="entry name" value="ABC_DR_subfamily_A"/>
    <property type="match status" value="1"/>
</dbReference>
<evidence type="ECO:0000256" key="2">
    <source>
        <dbReference type="ARBA" id="ARBA00022741"/>
    </source>
</evidence>
<dbReference type="STRING" id="633440.SAMN05421869_101561"/>
<keyword evidence="2" id="KW-0547">Nucleotide-binding</keyword>
<feature type="domain" description="ABC transporter" evidence="4">
    <location>
        <begin position="6"/>
        <end position="230"/>
    </location>
</feature>
<evidence type="ECO:0000259" key="4">
    <source>
        <dbReference type="PROSITE" id="PS50893"/>
    </source>
</evidence>
<evidence type="ECO:0000256" key="3">
    <source>
        <dbReference type="ARBA" id="ARBA00022840"/>
    </source>
</evidence>
<dbReference type="AlphaFoldDB" id="A0A1G7ZXZ8"/>
<dbReference type="PROSITE" id="PS50893">
    <property type="entry name" value="ABC_TRANSPORTER_2"/>
    <property type="match status" value="1"/>
</dbReference>
<dbReference type="OrthoDB" id="9804819at2"/>
<accession>A0A1G7ZXZ8</accession>
<dbReference type="RefSeq" id="WP_090928747.1">
    <property type="nucleotide sequence ID" value="NZ_FNDJ01000001.1"/>
</dbReference>
<dbReference type="GO" id="GO:0005524">
    <property type="term" value="F:ATP binding"/>
    <property type="evidence" value="ECO:0007669"/>
    <property type="project" value="UniProtKB-KW"/>
</dbReference>
<dbReference type="PANTHER" id="PTHR42939:SF1">
    <property type="entry name" value="ABC TRANSPORTER ATP-BINDING PROTEIN ALBC-RELATED"/>
    <property type="match status" value="1"/>
</dbReference>
<dbReference type="InterPro" id="IPR003593">
    <property type="entry name" value="AAA+_ATPase"/>
</dbReference>
<dbReference type="InterPro" id="IPR003439">
    <property type="entry name" value="ABC_transporter-like_ATP-bd"/>
</dbReference>
<organism evidence="5 6">
    <name type="scientific">Nonomuraea jiangxiensis</name>
    <dbReference type="NCBI Taxonomy" id="633440"/>
    <lineage>
        <taxon>Bacteria</taxon>
        <taxon>Bacillati</taxon>
        <taxon>Actinomycetota</taxon>
        <taxon>Actinomycetes</taxon>
        <taxon>Streptosporangiales</taxon>
        <taxon>Streptosporangiaceae</taxon>
        <taxon>Nonomuraea</taxon>
    </lineage>
</organism>
<evidence type="ECO:0000313" key="5">
    <source>
        <dbReference type="EMBL" id="SDH13568.1"/>
    </source>
</evidence>
<reference evidence="5 6" key="1">
    <citation type="submission" date="2016-10" db="EMBL/GenBank/DDBJ databases">
        <authorList>
            <person name="de Groot N.N."/>
        </authorList>
    </citation>
    <scope>NUCLEOTIDE SEQUENCE [LARGE SCALE GENOMIC DNA]</scope>
    <source>
        <strain evidence="5 6">CGMCC 4.6533</strain>
    </source>
</reference>
<evidence type="ECO:0000313" key="6">
    <source>
        <dbReference type="Proteomes" id="UP000199202"/>
    </source>
</evidence>
<dbReference type="SUPFAM" id="SSF52540">
    <property type="entry name" value="P-loop containing nucleoside triphosphate hydrolases"/>
    <property type="match status" value="1"/>
</dbReference>
<sequence>MSVPAVLVTEAGRRYGRRWALRHCSLAVPAGRVVGLIGPNGAGKTTLLRLLAGLLGPSEGEVRVFGRSPTDPAGLPTVAFLPQDKPLYNRFTVTELIRYARELNPRFDAAFARSRLDGLGIEPGIRAGQLSGGQRAQVALTLALAKGADLVILDEPVANLDPLGRHDVMRDLMTVTEERGLTVVLSSHVLSDLEDACDYLVLLQGGRVQLAGEVDDVRASHVALNGPADLAGALDEGPHTVVARGGRGRQATALVRLAGPHLDPRWIAREPGLEEIVLAYLRNPEVSALPKVVAA</sequence>
<gene>
    <name evidence="5" type="ORF">SAMN05421869_101561</name>
</gene>
<name>A0A1G7ZXZ8_9ACTN</name>
<dbReference type="PANTHER" id="PTHR42939">
    <property type="entry name" value="ABC TRANSPORTER ATP-BINDING PROTEIN ALBC-RELATED"/>
    <property type="match status" value="1"/>
</dbReference>
<protein>
    <submittedName>
        <fullName evidence="5">ABC-2 type transport system ATP-binding protein</fullName>
    </submittedName>
</protein>
<dbReference type="EMBL" id="FNDJ01000001">
    <property type="protein sequence ID" value="SDH13568.1"/>
    <property type="molecule type" value="Genomic_DNA"/>
</dbReference>
<keyword evidence="3 5" id="KW-0067">ATP-binding</keyword>
<dbReference type="Proteomes" id="UP000199202">
    <property type="component" value="Unassembled WGS sequence"/>
</dbReference>
<evidence type="ECO:0000256" key="1">
    <source>
        <dbReference type="ARBA" id="ARBA00022448"/>
    </source>
</evidence>
<dbReference type="SMART" id="SM00382">
    <property type="entry name" value="AAA"/>
    <property type="match status" value="1"/>
</dbReference>
<proteinExistence type="predicted"/>
<dbReference type="InterPro" id="IPR027417">
    <property type="entry name" value="P-loop_NTPase"/>
</dbReference>